<dbReference type="EMBL" id="QUOU01000001">
    <property type="protein sequence ID" value="REL27627.1"/>
    <property type="molecule type" value="Genomic_DNA"/>
</dbReference>
<evidence type="ECO:0000313" key="3">
    <source>
        <dbReference type="Proteomes" id="UP000256478"/>
    </source>
</evidence>
<evidence type="ECO:0000313" key="2">
    <source>
        <dbReference type="EMBL" id="REL27627.1"/>
    </source>
</evidence>
<keyword evidence="1" id="KW-0472">Membrane</keyword>
<protein>
    <submittedName>
        <fullName evidence="2">Uncharacterized protein</fullName>
    </submittedName>
</protein>
<name>A0A3E0TTF7_9GAMM</name>
<comment type="caution">
    <text evidence="2">The sequence shown here is derived from an EMBL/GenBank/DDBJ whole genome shotgun (WGS) entry which is preliminary data.</text>
</comment>
<reference evidence="2 3" key="1">
    <citation type="submission" date="2018-08" db="EMBL/GenBank/DDBJ databases">
        <title>Thalassotalea euphylliae genome.</title>
        <authorList>
            <person name="Summers S."/>
            <person name="Rice S.A."/>
            <person name="Freckelton M.L."/>
            <person name="Nedved B.T."/>
            <person name="Hadfield M.G."/>
        </authorList>
    </citation>
    <scope>NUCLEOTIDE SEQUENCE [LARGE SCALE GENOMIC DNA]</scope>
    <source>
        <strain evidence="2 3">H1</strain>
    </source>
</reference>
<proteinExistence type="predicted"/>
<gene>
    <name evidence="2" type="ORF">DXX93_14395</name>
</gene>
<accession>A0A3E0TTF7</accession>
<feature type="transmembrane region" description="Helical" evidence="1">
    <location>
        <begin position="12"/>
        <end position="32"/>
    </location>
</feature>
<organism evidence="2 3">
    <name type="scientific">Thalassotalea euphylliae</name>
    <dbReference type="NCBI Taxonomy" id="1655234"/>
    <lineage>
        <taxon>Bacteria</taxon>
        <taxon>Pseudomonadati</taxon>
        <taxon>Pseudomonadota</taxon>
        <taxon>Gammaproteobacteria</taxon>
        <taxon>Alteromonadales</taxon>
        <taxon>Colwelliaceae</taxon>
        <taxon>Thalassotalea</taxon>
    </lineage>
</organism>
<dbReference type="AlphaFoldDB" id="A0A3E0TTF7"/>
<keyword evidence="1" id="KW-1133">Transmembrane helix</keyword>
<dbReference type="Proteomes" id="UP000256478">
    <property type="component" value="Unassembled WGS sequence"/>
</dbReference>
<keyword evidence="1" id="KW-0812">Transmembrane</keyword>
<sequence length="75" mass="8371">MQKHQDGEKNSGRNTAFLIFAYYPLFATLLMLTDRIRNKFYGTGFADILALSCTNAGLASVGITSKFYVDKGIKR</sequence>
<evidence type="ECO:0000256" key="1">
    <source>
        <dbReference type="SAM" id="Phobius"/>
    </source>
</evidence>